<evidence type="ECO:0000259" key="1">
    <source>
        <dbReference type="PROSITE" id="PS50930"/>
    </source>
</evidence>
<sequence>MNISKVAEHTAYIITEYYQNNITPFLEAFHEDALWIGPAQKQILRTRKAILEAFAQENHELRFCLHDLTILPLTVGSRQVCEIMVFFRVDTIWPDGSSNQVHQRVQFTWCMENNAPRIRICYISNSIAYDDRDTIYPIHFQETFPTMILAGEQRSLRMSFHCADHSLVYLRPSNLLYAETHSHHTILHTLERNIEVTDALSDIEKRLPDHFLRCHQSYVVNLSYITRIRRFELELTDGTILPVPEKKYTTLKSALSNIQAS</sequence>
<dbReference type="InterPro" id="IPR032710">
    <property type="entry name" value="NTF2-like_dom_sf"/>
</dbReference>
<dbReference type="InterPro" id="IPR046947">
    <property type="entry name" value="LytR-like"/>
</dbReference>
<dbReference type="AlphaFoldDB" id="A0A923L9Y6"/>
<proteinExistence type="predicted"/>
<keyword evidence="3" id="KW-1185">Reference proteome</keyword>
<evidence type="ECO:0000313" key="2">
    <source>
        <dbReference type="EMBL" id="MBC5658385.1"/>
    </source>
</evidence>
<dbReference type="GO" id="GO:0000156">
    <property type="term" value="F:phosphorelay response regulator activity"/>
    <property type="evidence" value="ECO:0007669"/>
    <property type="project" value="InterPro"/>
</dbReference>
<dbReference type="GO" id="GO:0003677">
    <property type="term" value="F:DNA binding"/>
    <property type="evidence" value="ECO:0007669"/>
    <property type="project" value="UniProtKB-KW"/>
</dbReference>
<accession>A0A923L9Y6</accession>
<dbReference type="SUPFAM" id="SSF54427">
    <property type="entry name" value="NTF2-like"/>
    <property type="match status" value="1"/>
</dbReference>
<dbReference type="SMART" id="SM00850">
    <property type="entry name" value="LytTR"/>
    <property type="match status" value="1"/>
</dbReference>
<keyword evidence="2" id="KW-0238">DNA-binding</keyword>
<name>A0A923L9Y6_9FIRM</name>
<gene>
    <name evidence="2" type="ORF">H8S44_01115</name>
</gene>
<dbReference type="RefSeq" id="WP_186872884.1">
    <property type="nucleotide sequence ID" value="NZ_JACOOR010000001.1"/>
</dbReference>
<comment type="caution">
    <text evidence="2">The sequence shown here is derived from an EMBL/GenBank/DDBJ whole genome shotgun (WGS) entry which is preliminary data.</text>
</comment>
<dbReference type="PANTHER" id="PTHR37299">
    <property type="entry name" value="TRANSCRIPTIONAL REGULATOR-RELATED"/>
    <property type="match status" value="1"/>
</dbReference>
<dbReference type="InterPro" id="IPR007492">
    <property type="entry name" value="LytTR_DNA-bd_dom"/>
</dbReference>
<organism evidence="2 3">
    <name type="scientific">Anaerosacchariphilus hominis</name>
    <dbReference type="NCBI Taxonomy" id="2763017"/>
    <lineage>
        <taxon>Bacteria</taxon>
        <taxon>Bacillati</taxon>
        <taxon>Bacillota</taxon>
        <taxon>Clostridia</taxon>
        <taxon>Lachnospirales</taxon>
        <taxon>Lachnospiraceae</taxon>
        <taxon>Anaerosacchariphilus</taxon>
    </lineage>
</organism>
<dbReference type="Gene3D" id="2.40.50.1020">
    <property type="entry name" value="LytTr DNA-binding domain"/>
    <property type="match status" value="1"/>
</dbReference>
<feature type="domain" description="HTH LytTR-type" evidence="1">
    <location>
        <begin position="164"/>
        <end position="257"/>
    </location>
</feature>
<reference evidence="2" key="1">
    <citation type="submission" date="2020-08" db="EMBL/GenBank/DDBJ databases">
        <title>Genome public.</title>
        <authorList>
            <person name="Liu C."/>
            <person name="Sun Q."/>
        </authorList>
    </citation>
    <scope>NUCLEOTIDE SEQUENCE</scope>
    <source>
        <strain evidence="2">NSJ-68</strain>
    </source>
</reference>
<dbReference type="Proteomes" id="UP000649345">
    <property type="component" value="Unassembled WGS sequence"/>
</dbReference>
<dbReference type="PROSITE" id="PS50930">
    <property type="entry name" value="HTH_LYTTR"/>
    <property type="match status" value="1"/>
</dbReference>
<protein>
    <submittedName>
        <fullName evidence="2">LytTR family transcriptional regulator DNA-binding domain-containing protein</fullName>
    </submittedName>
</protein>
<dbReference type="Pfam" id="PF04397">
    <property type="entry name" value="LytTR"/>
    <property type="match status" value="1"/>
</dbReference>
<evidence type="ECO:0000313" key="3">
    <source>
        <dbReference type="Proteomes" id="UP000649345"/>
    </source>
</evidence>
<dbReference type="PANTHER" id="PTHR37299:SF1">
    <property type="entry name" value="STAGE 0 SPORULATION PROTEIN A HOMOLOG"/>
    <property type="match status" value="1"/>
</dbReference>
<dbReference type="EMBL" id="JACOOR010000001">
    <property type="protein sequence ID" value="MBC5658385.1"/>
    <property type="molecule type" value="Genomic_DNA"/>
</dbReference>